<keyword evidence="2" id="KW-1185">Reference proteome</keyword>
<dbReference type="EMBL" id="CM023482">
    <property type="protein sequence ID" value="KAH6940402.1"/>
    <property type="molecule type" value="Genomic_DNA"/>
</dbReference>
<protein>
    <submittedName>
        <fullName evidence="1">Uncharacterized protein</fullName>
    </submittedName>
</protein>
<evidence type="ECO:0000313" key="2">
    <source>
        <dbReference type="Proteomes" id="UP000821845"/>
    </source>
</evidence>
<organism evidence="1 2">
    <name type="scientific">Hyalomma asiaticum</name>
    <name type="common">Tick</name>
    <dbReference type="NCBI Taxonomy" id="266040"/>
    <lineage>
        <taxon>Eukaryota</taxon>
        <taxon>Metazoa</taxon>
        <taxon>Ecdysozoa</taxon>
        <taxon>Arthropoda</taxon>
        <taxon>Chelicerata</taxon>
        <taxon>Arachnida</taxon>
        <taxon>Acari</taxon>
        <taxon>Parasitiformes</taxon>
        <taxon>Ixodida</taxon>
        <taxon>Ixodoidea</taxon>
        <taxon>Ixodidae</taxon>
        <taxon>Hyalomminae</taxon>
        <taxon>Hyalomma</taxon>
    </lineage>
</organism>
<evidence type="ECO:0000313" key="1">
    <source>
        <dbReference type="EMBL" id="KAH6940402.1"/>
    </source>
</evidence>
<sequence length="504" mass="56638">MAALGGFFSSPLDWRWVTTALIFVVTYLLGRFYHRVSKYPKGPFPLPFVGNLLSLRNVTDLHAKSTEWSKTYGDVFTLWMGHRPMVMLNSYAVIREALVERRHDFAGRFPTRSGALQNQGNHDILFEDYNPCLKALRKVALSAVRQYAASESLAKLCADIVDAFANSLKEGPQIMDLRKPIFSMLCKIIGVSIYGTRLHEQADDIERLEDTNRRFYKISPNGLPSDIAPFLAVLYLKKEKSMAAVLREIGEILNKFFTKAEATYSSGKTENFTHALLAAREEAIKEDKADAQYLTKANMILVTMNLFNAGSDTSTGTLQWLLLRMVKEPSIQARIQKEIEDNIGSVPPAYGDREKLPFTVACLLETLRMHPAAPLGIPHNTTTDTRVGNWDLPKDTALLYNIYGVHHDPKHWEKPEEFRPERFLDPVTGKVRTDAGPLIAFGQGARICPGEKLAHMDMFYVIVRLMQRVTCSVPSGPSDISLSGNGSSLFLHPAQQNVVFTRRN</sequence>
<reference evidence="1" key="1">
    <citation type="submission" date="2020-05" db="EMBL/GenBank/DDBJ databases">
        <title>Large-scale comparative analyses of tick genomes elucidate their genetic diversity and vector capacities.</title>
        <authorList>
            <person name="Jia N."/>
            <person name="Wang J."/>
            <person name="Shi W."/>
            <person name="Du L."/>
            <person name="Sun Y."/>
            <person name="Zhan W."/>
            <person name="Jiang J."/>
            <person name="Wang Q."/>
            <person name="Zhang B."/>
            <person name="Ji P."/>
            <person name="Sakyi L.B."/>
            <person name="Cui X."/>
            <person name="Yuan T."/>
            <person name="Jiang B."/>
            <person name="Yang W."/>
            <person name="Lam T.T.-Y."/>
            <person name="Chang Q."/>
            <person name="Ding S."/>
            <person name="Wang X."/>
            <person name="Zhu J."/>
            <person name="Ruan X."/>
            <person name="Zhao L."/>
            <person name="Wei J."/>
            <person name="Que T."/>
            <person name="Du C."/>
            <person name="Cheng J."/>
            <person name="Dai P."/>
            <person name="Han X."/>
            <person name="Huang E."/>
            <person name="Gao Y."/>
            <person name="Liu J."/>
            <person name="Shao H."/>
            <person name="Ye R."/>
            <person name="Li L."/>
            <person name="Wei W."/>
            <person name="Wang X."/>
            <person name="Wang C."/>
            <person name="Yang T."/>
            <person name="Huo Q."/>
            <person name="Li W."/>
            <person name="Guo W."/>
            <person name="Chen H."/>
            <person name="Zhou L."/>
            <person name="Ni X."/>
            <person name="Tian J."/>
            <person name="Zhou Y."/>
            <person name="Sheng Y."/>
            <person name="Liu T."/>
            <person name="Pan Y."/>
            <person name="Xia L."/>
            <person name="Li J."/>
            <person name="Zhao F."/>
            <person name="Cao W."/>
        </authorList>
    </citation>
    <scope>NUCLEOTIDE SEQUENCE</scope>
    <source>
        <strain evidence="1">Hyas-2018</strain>
    </source>
</reference>
<accession>A0ACB7T4S4</accession>
<gene>
    <name evidence="1" type="ORF">HPB50_027552</name>
</gene>
<name>A0ACB7T4S4_HYAAI</name>
<comment type="caution">
    <text evidence="1">The sequence shown here is derived from an EMBL/GenBank/DDBJ whole genome shotgun (WGS) entry which is preliminary data.</text>
</comment>
<dbReference type="Proteomes" id="UP000821845">
    <property type="component" value="Chromosome 2"/>
</dbReference>
<proteinExistence type="predicted"/>